<proteinExistence type="predicted"/>
<reference evidence="1" key="1">
    <citation type="journal article" date="2022" name="Int. J. Mol. Sci.">
        <title>Draft Genome of Tanacetum Coccineum: Genomic Comparison of Closely Related Tanacetum-Family Plants.</title>
        <authorList>
            <person name="Yamashiro T."/>
            <person name="Shiraishi A."/>
            <person name="Nakayama K."/>
            <person name="Satake H."/>
        </authorList>
    </citation>
    <scope>NUCLEOTIDE SEQUENCE</scope>
</reference>
<accession>A0ABQ5BG92</accession>
<gene>
    <name evidence="1" type="ORF">Tco_0859789</name>
</gene>
<dbReference type="EMBL" id="BQNB010013174">
    <property type="protein sequence ID" value="GJT12747.1"/>
    <property type="molecule type" value="Genomic_DNA"/>
</dbReference>
<sequence length="119" mass="12820">MYTKRYLNGDYGSLISVCEGVRAGLKSASIAAVASVVPTVSLGTSEEVKDLSQTLLEAVLINLTFAISSGRCGKVNPENRHKVECLGDVESLKFIDNHHNNGLVTSTPQLVQEQMSVRL</sequence>
<name>A0ABQ5BG92_9ASTR</name>
<reference evidence="1" key="2">
    <citation type="submission" date="2022-01" db="EMBL/GenBank/DDBJ databases">
        <authorList>
            <person name="Yamashiro T."/>
            <person name="Shiraishi A."/>
            <person name="Satake H."/>
            <person name="Nakayama K."/>
        </authorList>
    </citation>
    <scope>NUCLEOTIDE SEQUENCE</scope>
</reference>
<evidence type="ECO:0000313" key="1">
    <source>
        <dbReference type="EMBL" id="GJT12747.1"/>
    </source>
</evidence>
<comment type="caution">
    <text evidence="1">The sequence shown here is derived from an EMBL/GenBank/DDBJ whole genome shotgun (WGS) entry which is preliminary data.</text>
</comment>
<organism evidence="1 2">
    <name type="scientific">Tanacetum coccineum</name>
    <dbReference type="NCBI Taxonomy" id="301880"/>
    <lineage>
        <taxon>Eukaryota</taxon>
        <taxon>Viridiplantae</taxon>
        <taxon>Streptophyta</taxon>
        <taxon>Embryophyta</taxon>
        <taxon>Tracheophyta</taxon>
        <taxon>Spermatophyta</taxon>
        <taxon>Magnoliopsida</taxon>
        <taxon>eudicotyledons</taxon>
        <taxon>Gunneridae</taxon>
        <taxon>Pentapetalae</taxon>
        <taxon>asterids</taxon>
        <taxon>campanulids</taxon>
        <taxon>Asterales</taxon>
        <taxon>Asteraceae</taxon>
        <taxon>Asteroideae</taxon>
        <taxon>Anthemideae</taxon>
        <taxon>Anthemidinae</taxon>
        <taxon>Tanacetum</taxon>
    </lineage>
</organism>
<protein>
    <submittedName>
        <fullName evidence="1">Uncharacterized protein</fullName>
    </submittedName>
</protein>
<dbReference type="Proteomes" id="UP001151760">
    <property type="component" value="Unassembled WGS sequence"/>
</dbReference>
<keyword evidence="2" id="KW-1185">Reference proteome</keyword>
<evidence type="ECO:0000313" key="2">
    <source>
        <dbReference type="Proteomes" id="UP001151760"/>
    </source>
</evidence>